<evidence type="ECO:0000256" key="9">
    <source>
        <dbReference type="SAM" id="Phobius"/>
    </source>
</evidence>
<evidence type="ECO:0000256" key="4">
    <source>
        <dbReference type="ARBA" id="ARBA00022679"/>
    </source>
</evidence>
<keyword evidence="3" id="KW-0328">Glycosyltransferase</keyword>
<dbReference type="Pfam" id="PF24878">
    <property type="entry name" value="YkcB_C"/>
    <property type="match status" value="1"/>
</dbReference>
<keyword evidence="5 9" id="KW-0812">Transmembrane</keyword>
<gene>
    <name evidence="12" type="ORF">IHE55_08960</name>
</gene>
<accession>A0ABS0NI81</accession>
<feature type="domain" description="Putative mannosyltransferase YkcA/B-like C-terminal" evidence="11">
    <location>
        <begin position="529"/>
        <end position="615"/>
    </location>
</feature>
<keyword evidence="7 9" id="KW-0472">Membrane</keyword>
<evidence type="ECO:0000256" key="2">
    <source>
        <dbReference type="ARBA" id="ARBA00022475"/>
    </source>
</evidence>
<feature type="transmembrane region" description="Helical" evidence="9">
    <location>
        <begin position="140"/>
        <end position="160"/>
    </location>
</feature>
<sequence>MRGAPWRTTGRPRRPERSPGPPPPPAVPPGPGRPPPRSAPVLLLAAALHGWALGSLGWGNTYYAAAVKSMGRDGTNFLFGSLDPAGVLTVDKPPAALWPQVVSTKVFGFHGWALLLPQVLEGVAAVLLMHRTVRRWAGEAAGLLAALVLTLTPVTVAINRDNNPDTLLVLLLVAAAYALTRALEAARAPDGRRATGWLCLCGALLGTGFLTKMLAAWMVVPAFAAAWLVGAGGRWAARLGRLLAAGAVLAVASLWWVVTVAAWPGDRPYIGGSTDGTAWDLVLGYNGLGRLTGASGGGAQSGGFGGEAGPGRLFNDQVAGQISWLLPVCAVALAVAAHRAVRWRRGPADGSTPPAAGWVLWGVWLVVAAAVFSTQRGVFHPYYTTQLAPAVAALSAGLAVTLARAHRRGSRRAPAVALATVVVTVGWAAAVIRRAPHWNGWLVWPVLAAGAVAAGLLLAVRRHRRAGTAGPAAAVAAVAAVLLAPAVWTVTVPGTEQAMPGFNPVAGPAAGPPGEDATARLTPVQAKILRYVSARAGGERVTLAVERGASAAAPYLLGGGERVVAMGGFLGEDDAPSVAQLARWSAGGDLRYVLGPDRGAVGGPAFVRRTEWVAGHCARVPPSAYGAPPRPPSAPPSLGWLDDVVLYDCAPR</sequence>
<feature type="transmembrane region" description="Helical" evidence="9">
    <location>
        <begin position="242"/>
        <end position="263"/>
    </location>
</feature>
<keyword evidence="13" id="KW-1185">Reference proteome</keyword>
<comment type="caution">
    <text evidence="12">The sequence shown here is derived from an EMBL/GenBank/DDBJ whole genome shotgun (WGS) entry which is preliminary data.</text>
</comment>
<feature type="transmembrane region" description="Helical" evidence="9">
    <location>
        <begin position="472"/>
        <end position="490"/>
    </location>
</feature>
<keyword evidence="6 9" id="KW-1133">Transmembrane helix</keyword>
<dbReference type="Proteomes" id="UP000807371">
    <property type="component" value="Unassembled WGS sequence"/>
</dbReference>
<dbReference type="EMBL" id="JACYXC010000001">
    <property type="protein sequence ID" value="MBH5334912.1"/>
    <property type="molecule type" value="Genomic_DNA"/>
</dbReference>
<evidence type="ECO:0000256" key="7">
    <source>
        <dbReference type="ARBA" id="ARBA00023136"/>
    </source>
</evidence>
<name>A0ABS0NI81_9ACTN</name>
<evidence type="ECO:0000256" key="1">
    <source>
        <dbReference type="ARBA" id="ARBA00004651"/>
    </source>
</evidence>
<evidence type="ECO:0000259" key="11">
    <source>
        <dbReference type="Pfam" id="PF24878"/>
    </source>
</evidence>
<feature type="transmembrane region" description="Helical" evidence="9">
    <location>
        <begin position="322"/>
        <end position="341"/>
    </location>
</feature>
<feature type="transmembrane region" description="Helical" evidence="9">
    <location>
        <begin position="386"/>
        <end position="403"/>
    </location>
</feature>
<evidence type="ECO:0000256" key="8">
    <source>
        <dbReference type="SAM" id="MobiDB-lite"/>
    </source>
</evidence>
<evidence type="ECO:0000256" key="6">
    <source>
        <dbReference type="ARBA" id="ARBA00022989"/>
    </source>
</evidence>
<dbReference type="PANTHER" id="PTHR33908:SF3">
    <property type="entry name" value="UNDECAPRENYL PHOSPHATE-ALPHA-4-AMINO-4-DEOXY-L-ARABINOSE ARABINOSYL TRANSFERASE"/>
    <property type="match status" value="1"/>
</dbReference>
<dbReference type="PANTHER" id="PTHR33908">
    <property type="entry name" value="MANNOSYLTRANSFERASE YKCB-RELATED"/>
    <property type="match status" value="1"/>
</dbReference>
<feature type="transmembrane region" description="Helical" evidence="9">
    <location>
        <begin position="441"/>
        <end position="460"/>
    </location>
</feature>
<evidence type="ECO:0000313" key="13">
    <source>
        <dbReference type="Proteomes" id="UP000807371"/>
    </source>
</evidence>
<feature type="transmembrane region" description="Helical" evidence="9">
    <location>
        <begin position="415"/>
        <end position="435"/>
    </location>
</feature>
<keyword evidence="4" id="KW-0808">Transferase</keyword>
<organism evidence="12 13">
    <name type="scientific">Streptomyces pactum</name>
    <dbReference type="NCBI Taxonomy" id="68249"/>
    <lineage>
        <taxon>Bacteria</taxon>
        <taxon>Bacillati</taxon>
        <taxon>Actinomycetota</taxon>
        <taxon>Actinomycetes</taxon>
        <taxon>Kitasatosporales</taxon>
        <taxon>Streptomycetaceae</taxon>
        <taxon>Streptomyces</taxon>
    </lineage>
</organism>
<evidence type="ECO:0000313" key="12">
    <source>
        <dbReference type="EMBL" id="MBH5334912.1"/>
    </source>
</evidence>
<feature type="transmembrane region" description="Helical" evidence="9">
    <location>
        <begin position="41"/>
        <end position="59"/>
    </location>
</feature>
<comment type="subcellular location">
    <subcellularLocation>
        <location evidence="1">Cell membrane</location>
        <topology evidence="1">Multi-pass membrane protein</topology>
    </subcellularLocation>
</comment>
<evidence type="ECO:0000256" key="5">
    <source>
        <dbReference type="ARBA" id="ARBA00022692"/>
    </source>
</evidence>
<feature type="compositionally biased region" description="Pro residues" evidence="8">
    <location>
        <begin position="18"/>
        <end position="38"/>
    </location>
</feature>
<feature type="domain" description="Glycosyltransferase RgtA/B/C/D-like" evidence="10">
    <location>
        <begin position="91"/>
        <end position="256"/>
    </location>
</feature>
<feature type="transmembrane region" description="Helical" evidence="9">
    <location>
        <begin position="107"/>
        <end position="128"/>
    </location>
</feature>
<dbReference type="Pfam" id="PF13231">
    <property type="entry name" value="PMT_2"/>
    <property type="match status" value="1"/>
</dbReference>
<keyword evidence="2" id="KW-1003">Cell membrane</keyword>
<dbReference type="InterPro" id="IPR056785">
    <property type="entry name" value="YkcA/B-like_C"/>
</dbReference>
<dbReference type="InterPro" id="IPR038731">
    <property type="entry name" value="RgtA/B/C-like"/>
</dbReference>
<dbReference type="InterPro" id="IPR050297">
    <property type="entry name" value="LipidA_mod_glycosyltrf_83"/>
</dbReference>
<evidence type="ECO:0000256" key="3">
    <source>
        <dbReference type="ARBA" id="ARBA00022676"/>
    </source>
</evidence>
<feature type="region of interest" description="Disordered" evidence="8">
    <location>
        <begin position="1"/>
        <end position="38"/>
    </location>
</feature>
<proteinExistence type="predicted"/>
<feature type="transmembrane region" description="Helical" evidence="9">
    <location>
        <begin position="353"/>
        <end position="374"/>
    </location>
</feature>
<evidence type="ECO:0000259" key="10">
    <source>
        <dbReference type="Pfam" id="PF13231"/>
    </source>
</evidence>
<protein>
    <submittedName>
        <fullName evidence="12">Glycosyltransferase family 39 protein</fullName>
    </submittedName>
</protein>
<reference evidence="12 13" key="1">
    <citation type="submission" date="2020-09" db="EMBL/GenBank/DDBJ databases">
        <title>Biosynthesis of the nuclear factor of activated T cells inhibitor NFAT-133 and its congeners in Streptomyces pactum.</title>
        <authorList>
            <person name="Zhou W."/>
            <person name="Posri P."/>
            <person name="Abugrain M.E."/>
            <person name="Weisberg A.J."/>
            <person name="Chang J.H."/>
            <person name="Mahmud T."/>
        </authorList>
    </citation>
    <scope>NUCLEOTIDE SEQUENCE [LARGE SCALE GENOMIC DNA]</scope>
    <source>
        <strain evidence="12 13">ATCC 27456</strain>
    </source>
</reference>
<feature type="transmembrane region" description="Helical" evidence="9">
    <location>
        <begin position="217"/>
        <end position="235"/>
    </location>
</feature>